<dbReference type="AlphaFoldDB" id="A0A8E2DMU0"/>
<dbReference type="CDD" id="cd02340">
    <property type="entry name" value="ZZ_NBR1_like"/>
    <property type="match status" value="1"/>
</dbReference>
<name>A0A8E2DMU0_9APHY</name>
<keyword evidence="3" id="KW-0862">Zinc</keyword>
<dbReference type="Pfam" id="PF00564">
    <property type="entry name" value="PB1"/>
    <property type="match status" value="1"/>
</dbReference>
<protein>
    <submittedName>
        <fullName evidence="8">Uncharacterized protein</fullName>
    </submittedName>
</protein>
<evidence type="ECO:0000256" key="4">
    <source>
        <dbReference type="PROSITE-ProRule" id="PRU00228"/>
    </source>
</evidence>
<dbReference type="PROSITE" id="PS51745">
    <property type="entry name" value="PB1"/>
    <property type="match status" value="1"/>
</dbReference>
<dbReference type="Pfam" id="PF00569">
    <property type="entry name" value="ZZ"/>
    <property type="match status" value="3"/>
</dbReference>
<dbReference type="GO" id="GO:0007032">
    <property type="term" value="P:endosome organization"/>
    <property type="evidence" value="ECO:0007669"/>
    <property type="project" value="TreeGrafter"/>
</dbReference>
<dbReference type="GO" id="GO:0035973">
    <property type="term" value="P:aggrephagy"/>
    <property type="evidence" value="ECO:0007669"/>
    <property type="project" value="TreeGrafter"/>
</dbReference>
<dbReference type="OrthoDB" id="661148at2759"/>
<feature type="region of interest" description="Disordered" evidence="5">
    <location>
        <begin position="398"/>
        <end position="417"/>
    </location>
</feature>
<dbReference type="PROSITE" id="PS50135">
    <property type="entry name" value="ZF_ZZ_2"/>
    <property type="match status" value="3"/>
</dbReference>
<organism evidence="8 9">
    <name type="scientific">Obba rivulosa</name>
    <dbReference type="NCBI Taxonomy" id="1052685"/>
    <lineage>
        <taxon>Eukaryota</taxon>
        <taxon>Fungi</taxon>
        <taxon>Dikarya</taxon>
        <taxon>Basidiomycota</taxon>
        <taxon>Agaricomycotina</taxon>
        <taxon>Agaricomycetes</taxon>
        <taxon>Polyporales</taxon>
        <taxon>Gelatoporiaceae</taxon>
        <taxon>Obba</taxon>
    </lineage>
</organism>
<dbReference type="PANTHER" id="PTHR15090">
    <property type="entry name" value="SEQUESTOSOME 1-RELATED"/>
    <property type="match status" value="1"/>
</dbReference>
<evidence type="ECO:0000256" key="3">
    <source>
        <dbReference type="ARBA" id="ARBA00022833"/>
    </source>
</evidence>
<keyword evidence="1" id="KW-0479">Metal-binding</keyword>
<dbReference type="Gene3D" id="3.30.60.90">
    <property type="match status" value="4"/>
</dbReference>
<keyword evidence="2 4" id="KW-0863">Zinc-finger</keyword>
<feature type="region of interest" description="Disordered" evidence="5">
    <location>
        <begin position="182"/>
        <end position="222"/>
    </location>
</feature>
<dbReference type="PROSITE" id="PS01357">
    <property type="entry name" value="ZF_ZZ_1"/>
    <property type="match status" value="1"/>
</dbReference>
<feature type="region of interest" description="Disordered" evidence="5">
    <location>
        <begin position="1"/>
        <end position="20"/>
    </location>
</feature>
<dbReference type="InterPro" id="IPR000270">
    <property type="entry name" value="PB1_dom"/>
</dbReference>
<dbReference type="EMBL" id="KV722384">
    <property type="protein sequence ID" value="OCH91479.1"/>
    <property type="molecule type" value="Genomic_DNA"/>
</dbReference>
<dbReference type="GO" id="GO:0005080">
    <property type="term" value="F:protein kinase C binding"/>
    <property type="evidence" value="ECO:0007669"/>
    <property type="project" value="TreeGrafter"/>
</dbReference>
<feature type="domain" description="ZZ-type" evidence="6">
    <location>
        <begin position="856"/>
        <end position="913"/>
    </location>
</feature>
<evidence type="ECO:0000256" key="5">
    <source>
        <dbReference type="SAM" id="MobiDB-lite"/>
    </source>
</evidence>
<dbReference type="SMART" id="SM00666">
    <property type="entry name" value="PB1"/>
    <property type="match status" value="1"/>
</dbReference>
<evidence type="ECO:0000313" key="8">
    <source>
        <dbReference type="EMBL" id="OCH91479.1"/>
    </source>
</evidence>
<dbReference type="GO" id="GO:0044753">
    <property type="term" value="C:amphisome"/>
    <property type="evidence" value="ECO:0007669"/>
    <property type="project" value="TreeGrafter"/>
</dbReference>
<feature type="domain" description="PB1" evidence="7">
    <location>
        <begin position="21"/>
        <end position="121"/>
    </location>
</feature>
<evidence type="ECO:0000256" key="1">
    <source>
        <dbReference type="ARBA" id="ARBA00022723"/>
    </source>
</evidence>
<dbReference type="InterPro" id="IPR052260">
    <property type="entry name" value="Autophagy_Rcpt_SigReg"/>
</dbReference>
<dbReference type="GO" id="GO:0070530">
    <property type="term" value="F:K63-linked polyubiquitin modification-dependent protein binding"/>
    <property type="evidence" value="ECO:0007669"/>
    <property type="project" value="TreeGrafter"/>
</dbReference>
<sequence length="1028" mass="112648">MPSSVYSAQEHAGTDSRPDKPLVVKCTYERQNKRITFSSTRICRYELLRQRIEQCFSLFATPYTIDYTDDDGEVTDISTDEDLTEAIRYFYSAGDEAPVSSGASILSGRSIGRTKITVRVRISIPYDGPSLSDSSSIISLEEYRRSNENQLSLSLGAPSVQDLDDDAITVSSRDMGSRYDIYRSRGGPKTIITGSSLQPLRFRPGPREEDGEAETTSGVSHSEHLDVIEDVVHGGEERDPFADSTFIAPRYQEDPSGPFERLRLQDEQRNLAESLSGSTTNFPSSLNTDRGAAWLRDQTARNVKSMLGDLPTASEPSEISDGVDDAGSVADGGLALQQDPRGKFYYAYTGSSPDSAFDDANYDADISSAAPDSRPVSMDFAWANAQQGVHNAACKELRPQPASSSSNPFKHRSQSDPVLPADYIHPDIPPEVLHFVMPAAPPPPHNPSLCSHCGIILDVIKYVCSTCGERKPFSPVESDSGHLLAVKGKSKAISINHSNGYAYPPTLVGSASPSTSSWSVVSGSEVPLRNPGESAYDHIYKPLPASPDSATLLTGPSSLTVRSNGAYSRREIGFELCSDCVQSPAGVVHALEMSLAPGSSPDLSSSAADAQRALSEWRRSAPRQKGQLRHAYIEQSWGHNGWQDVEQDDRHTIICSTCSTVVGQHRYKCASCDNFNLCRACYSQVHEVHPSHAFLSVPNKVTRTLSEPVLSVPSMQLPTDDQSLVHAGVKCAHCMQDIVGALFHCAICDSVDICSNCESAGLPGNIDSDDGGHNSSHILIKIPYPLGTSELQALSRSAKHLWIGRDAATVLRASSASRRNSLTSSYSYSHTILGMGSRLDSTHSLETASVTPETDDHGMRCDACHQPIVGVRYQCASCPSLPKAFNLCTRCEERSYAVHDPTHIFFKLPRPVHRSLQSEYPMLTRLYLDPVGPPAGAYDPSRPTDYLRGVYHSRAVCDRCMQRIRGTWFHCAYCPRDLCEVCEELDEHDKTHVFIMFKSAVDMQLFRSFDLDYSQGGLTVIQYPIYHH</sequence>
<dbReference type="CDD" id="cd02249">
    <property type="entry name" value="ZZ"/>
    <property type="match status" value="1"/>
</dbReference>
<dbReference type="SUPFAM" id="SSF54277">
    <property type="entry name" value="CAD &amp; PB1 domains"/>
    <property type="match status" value="1"/>
</dbReference>
<dbReference type="InterPro" id="IPR000433">
    <property type="entry name" value="Znf_ZZ"/>
</dbReference>
<dbReference type="GO" id="GO:0016235">
    <property type="term" value="C:aggresome"/>
    <property type="evidence" value="ECO:0007669"/>
    <property type="project" value="TreeGrafter"/>
</dbReference>
<feature type="domain" description="ZZ-type" evidence="6">
    <location>
        <begin position="650"/>
        <end position="702"/>
    </location>
</feature>
<feature type="domain" description="ZZ-type" evidence="6">
    <location>
        <begin position="726"/>
        <end position="787"/>
    </location>
</feature>
<dbReference type="InterPro" id="IPR043145">
    <property type="entry name" value="Znf_ZZ_sf"/>
</dbReference>
<gene>
    <name evidence="8" type="ORF">OBBRIDRAFT_775021</name>
</gene>
<proteinExistence type="predicted"/>
<reference evidence="8 9" key="1">
    <citation type="submission" date="2016-07" db="EMBL/GenBank/DDBJ databases">
        <title>Draft genome of the white-rot fungus Obba rivulosa 3A-2.</title>
        <authorList>
            <consortium name="DOE Joint Genome Institute"/>
            <person name="Miettinen O."/>
            <person name="Riley R."/>
            <person name="Acob R."/>
            <person name="Barry K."/>
            <person name="Cullen D."/>
            <person name="De Vries R."/>
            <person name="Hainaut M."/>
            <person name="Hatakka A."/>
            <person name="Henrissat B."/>
            <person name="Hilden K."/>
            <person name="Kuo R."/>
            <person name="Labutti K."/>
            <person name="Lipzen A."/>
            <person name="Makela M.R."/>
            <person name="Sandor L."/>
            <person name="Spatafora J.W."/>
            <person name="Grigoriev I.V."/>
            <person name="Hibbett D.S."/>
        </authorList>
    </citation>
    <scope>NUCLEOTIDE SEQUENCE [LARGE SCALE GENOMIC DNA]</scope>
    <source>
        <strain evidence="8 9">3A-2</strain>
    </source>
</reference>
<dbReference type="InterPro" id="IPR053793">
    <property type="entry name" value="PB1-like"/>
</dbReference>
<dbReference type="GO" id="GO:0000423">
    <property type="term" value="P:mitophagy"/>
    <property type="evidence" value="ECO:0007669"/>
    <property type="project" value="TreeGrafter"/>
</dbReference>
<dbReference type="Gene3D" id="3.10.20.90">
    <property type="entry name" value="Phosphatidylinositol 3-kinase Catalytic Subunit, Chain A, domain 1"/>
    <property type="match status" value="1"/>
</dbReference>
<dbReference type="SMART" id="SM00291">
    <property type="entry name" value="ZnF_ZZ"/>
    <property type="match status" value="4"/>
</dbReference>
<accession>A0A8E2DMU0</accession>
<dbReference type="GO" id="GO:0008270">
    <property type="term" value="F:zinc ion binding"/>
    <property type="evidence" value="ECO:0007669"/>
    <property type="project" value="UniProtKB-KW"/>
</dbReference>
<evidence type="ECO:0000259" key="6">
    <source>
        <dbReference type="PROSITE" id="PS50135"/>
    </source>
</evidence>
<evidence type="ECO:0000256" key="2">
    <source>
        <dbReference type="ARBA" id="ARBA00022771"/>
    </source>
</evidence>
<keyword evidence="9" id="KW-1185">Reference proteome</keyword>
<dbReference type="Proteomes" id="UP000250043">
    <property type="component" value="Unassembled WGS sequence"/>
</dbReference>
<dbReference type="SUPFAM" id="SSF57850">
    <property type="entry name" value="RING/U-box"/>
    <property type="match status" value="4"/>
</dbReference>
<evidence type="ECO:0000259" key="7">
    <source>
        <dbReference type="PROSITE" id="PS51745"/>
    </source>
</evidence>
<evidence type="ECO:0000313" key="9">
    <source>
        <dbReference type="Proteomes" id="UP000250043"/>
    </source>
</evidence>
<dbReference type="PANTHER" id="PTHR15090:SF0">
    <property type="entry name" value="SEQUESTOSOME-1"/>
    <property type="match status" value="1"/>
</dbReference>